<feature type="region of interest" description="Disordered" evidence="1">
    <location>
        <begin position="800"/>
        <end position="827"/>
    </location>
</feature>
<dbReference type="RefSeq" id="XP_066800744.1">
    <property type="nucleotide sequence ID" value="XM_066948971.1"/>
</dbReference>
<feature type="compositionally biased region" description="Polar residues" evidence="1">
    <location>
        <begin position="32"/>
        <end position="45"/>
    </location>
</feature>
<feature type="compositionally biased region" description="Polar residues" evidence="1">
    <location>
        <begin position="213"/>
        <end position="225"/>
    </location>
</feature>
<proteinExistence type="predicted"/>
<sequence length="867" mass="93440">MVTTRKRRRERTSPLPADPSVRAVHQSARPPSHSSFSQQNLAASEQHTEGSSDAEEEEREGEGEEQRGNEDEEDQDGEWESIEDEDEGEGIDKEGEDSTSVPISSGSDLSLDGLPSLREERGKVFDGGKATREAAGRLGLDPGPPATDKTTGGVGVDPTIFRPRASFTTQTQGDSGLPVQAGTGSAVILPPDFDFRQIQGGPDPWSGWDGPSQLPQSGRASSQIYDSGAHSYAAPPPPPPPPPRSRSSGPQQPLAGWNRQTDFEPIPTSSNPHITIISSSNPATFHSTHDWMRAPRPPPIQSPPPNSFRDPLPPRSTTMAYPTSSYPATGSYHPPTSSSSFAPGYPLTSANPPVEQNPHQYQPDAQPGRPLEERRYTPNPHYARPQGYRQLGRIRHALPPTPVQAYPQPYPQPQHAPHQQYEVYQAYPHPKSHPPSKIQGDQTTHSPISVPPYPQLPSEPGQHQSSTVPIRSLPQAQSQPSVEQGTKSLSAQSFSSRPEQAATPAGNELSSYSHKRLRVDQTRPPIKAPTGRAPARRSLPAGQFASKPPSGARRPAKLSLPPGMTTAAFANIDPSSTAADISSSDRFPSVAFNPTILTSKCPTEPSTATHTPVTSTPAETTAPFWRQEWYIPVLPTDPYSAPVTGAPPSAAYPHMPQWAAPEESTSAGVAGRAGRLPQLPGHGLDEGYSYHLQPPPQPLTSTTKSTATGSFSTYRPLNHQYNLQDYPPPPPRIGPDPIIPVMTAPTNMTFENALVLADPQPDDDDPFFFHPPPLSPRSAEQLQDPLPAANTFSGTVTNIDGPPTIQSNIEESSASHAQPQTDEDANKISRRARAVIGEHVIRRGCDSADVGELVRMVSGSRFVLKVI</sequence>
<accession>A0AAW0YK06</accession>
<feature type="compositionally biased region" description="Pro residues" evidence="1">
    <location>
        <begin position="234"/>
        <end position="244"/>
    </location>
</feature>
<dbReference type="EMBL" id="JBCAWK010000011">
    <property type="protein sequence ID" value="KAK8846794.1"/>
    <property type="molecule type" value="Genomic_DNA"/>
</dbReference>
<dbReference type="KEGG" id="kne:92183140"/>
<feature type="compositionally biased region" description="Polar residues" evidence="1">
    <location>
        <begin position="267"/>
        <end position="286"/>
    </location>
</feature>
<feature type="compositionally biased region" description="Basic and acidic residues" evidence="1">
    <location>
        <begin position="117"/>
        <end position="135"/>
    </location>
</feature>
<feature type="compositionally biased region" description="Acidic residues" evidence="1">
    <location>
        <begin position="52"/>
        <end position="63"/>
    </location>
</feature>
<feature type="compositionally biased region" description="Low complexity" evidence="1">
    <location>
        <begin position="200"/>
        <end position="212"/>
    </location>
</feature>
<feature type="compositionally biased region" description="Polar residues" evidence="1">
    <location>
        <begin position="461"/>
        <end position="498"/>
    </location>
</feature>
<comment type="caution">
    <text evidence="2">The sequence shown here is derived from an EMBL/GenBank/DDBJ whole genome shotgun (WGS) entry which is preliminary data.</text>
</comment>
<feature type="compositionally biased region" description="Polar residues" evidence="1">
    <location>
        <begin position="800"/>
        <end position="820"/>
    </location>
</feature>
<feature type="compositionally biased region" description="Polar residues" evidence="1">
    <location>
        <begin position="315"/>
        <end position="341"/>
    </location>
</feature>
<feature type="compositionally biased region" description="Pro residues" evidence="1">
    <location>
        <begin position="295"/>
        <end position="314"/>
    </location>
</feature>
<keyword evidence="3" id="KW-1185">Reference proteome</keyword>
<organism evidence="2 3">
    <name type="scientific">Kwoniella newhampshirensis</name>
    <dbReference type="NCBI Taxonomy" id="1651941"/>
    <lineage>
        <taxon>Eukaryota</taxon>
        <taxon>Fungi</taxon>
        <taxon>Dikarya</taxon>
        <taxon>Basidiomycota</taxon>
        <taxon>Agaricomycotina</taxon>
        <taxon>Tremellomycetes</taxon>
        <taxon>Tremellales</taxon>
        <taxon>Cryptococcaceae</taxon>
        <taxon>Kwoniella</taxon>
    </lineage>
</organism>
<feature type="compositionally biased region" description="Acidic residues" evidence="1">
    <location>
        <begin position="70"/>
        <end position="97"/>
    </location>
</feature>
<evidence type="ECO:0000313" key="2">
    <source>
        <dbReference type="EMBL" id="KAK8846794.1"/>
    </source>
</evidence>
<feature type="compositionally biased region" description="Basic residues" evidence="1">
    <location>
        <begin position="1"/>
        <end position="10"/>
    </location>
</feature>
<feature type="region of interest" description="Disordered" evidence="1">
    <location>
        <begin position="1"/>
        <end position="558"/>
    </location>
</feature>
<protein>
    <submittedName>
        <fullName evidence="2">Uncharacterized protein</fullName>
    </submittedName>
</protein>
<feature type="compositionally biased region" description="Low complexity" evidence="1">
    <location>
        <begin position="104"/>
        <end position="116"/>
    </location>
</feature>
<evidence type="ECO:0000256" key="1">
    <source>
        <dbReference type="SAM" id="MobiDB-lite"/>
    </source>
</evidence>
<reference evidence="2 3" key="1">
    <citation type="journal article" date="2024" name="bioRxiv">
        <title>Comparative genomics of Cryptococcus and Kwoniella reveals pathogenesis evolution and contrasting karyotype dynamics via intercentromeric recombination or chromosome fusion.</title>
        <authorList>
            <person name="Coelho M.A."/>
            <person name="David-Palma M."/>
            <person name="Shea T."/>
            <person name="Bowers K."/>
            <person name="McGinley-Smith S."/>
            <person name="Mohammad A.W."/>
            <person name="Gnirke A."/>
            <person name="Yurkov A.M."/>
            <person name="Nowrousian M."/>
            <person name="Sun S."/>
            <person name="Cuomo C.A."/>
            <person name="Heitman J."/>
        </authorList>
    </citation>
    <scope>NUCLEOTIDE SEQUENCE [LARGE SCALE GENOMIC DNA]</scope>
    <source>
        <strain evidence="2 3">CBS 13917</strain>
    </source>
</reference>
<name>A0AAW0YK06_9TREE</name>
<dbReference type="Proteomes" id="UP001388673">
    <property type="component" value="Unassembled WGS sequence"/>
</dbReference>
<dbReference type="AlphaFoldDB" id="A0AAW0YK06"/>
<dbReference type="GeneID" id="92183140"/>
<gene>
    <name evidence="2" type="ORF">IAR55_005882</name>
</gene>
<evidence type="ECO:0000313" key="3">
    <source>
        <dbReference type="Proteomes" id="UP001388673"/>
    </source>
</evidence>